<dbReference type="KEGG" id="tuz:TUZN_1339"/>
<reference evidence="1 2" key="1">
    <citation type="journal article" date="2011" name="J. Bacteriol.">
        <title>Complete genome sequence of the thermoacidophilic crenarchaeon Thermoproteus uzoniensis 768-20.</title>
        <authorList>
            <person name="Mardanov A.V."/>
            <person name="Gumerov V.M."/>
            <person name="Beletsky A.V."/>
            <person name="Prokofeva M.I."/>
            <person name="Bonch-Osmolovskaya E.A."/>
            <person name="Ravin N.V."/>
            <person name="Skryabin K.G."/>
        </authorList>
    </citation>
    <scope>NUCLEOTIDE SEQUENCE [LARGE SCALE GENOMIC DNA]</scope>
    <source>
        <strain evidence="1 2">768-20</strain>
    </source>
</reference>
<evidence type="ECO:0000313" key="1">
    <source>
        <dbReference type="EMBL" id="AEA12815.1"/>
    </source>
</evidence>
<protein>
    <submittedName>
        <fullName evidence="1">Uncharacterized protein</fullName>
    </submittedName>
</protein>
<dbReference type="AlphaFoldDB" id="F2L179"/>
<dbReference type="STRING" id="999630.TUZN_1339"/>
<dbReference type="RefSeq" id="WP_013680151.1">
    <property type="nucleotide sequence ID" value="NC_015315.1"/>
</dbReference>
<name>F2L179_THEU7</name>
<reference key="2">
    <citation type="submission" date="2011-03" db="EMBL/GenBank/DDBJ databases">
        <title>Complete genome sequence of the thermoacidophilic crenarchaeon Thermoproteus uzoniensis 768-20.</title>
        <authorList>
            <person name="Mardanov A.V."/>
            <person name="Gumerov V.M."/>
            <person name="Beletsky A.V."/>
            <person name="Prokofeva M.I."/>
            <person name="Bonch-Osmolovskaya E.A."/>
            <person name="Ravin N.V."/>
            <person name="Skryabin K.G."/>
        </authorList>
    </citation>
    <scope>NUCLEOTIDE SEQUENCE</scope>
    <source>
        <strain>768-20</strain>
    </source>
</reference>
<dbReference type="Proteomes" id="UP000008138">
    <property type="component" value="Chromosome"/>
</dbReference>
<keyword evidence="2" id="KW-1185">Reference proteome</keyword>
<accession>F2L179</accession>
<organism evidence="1 2">
    <name type="scientific">Thermoproteus uzoniensis (strain 768-20)</name>
    <dbReference type="NCBI Taxonomy" id="999630"/>
    <lineage>
        <taxon>Archaea</taxon>
        <taxon>Thermoproteota</taxon>
        <taxon>Thermoprotei</taxon>
        <taxon>Thermoproteales</taxon>
        <taxon>Thermoproteaceae</taxon>
        <taxon>Thermoproteus</taxon>
    </lineage>
</organism>
<gene>
    <name evidence="1" type="ordered locus">TUZN_1339</name>
</gene>
<dbReference type="HOGENOM" id="CLU_1438161_0_0_2"/>
<sequence length="215" mass="23678">MRRSAEDLVLTTAAVRAGVEACVDLVDAVAERVGLIYLPIPVEVCRGAFADLGALGWILEPLLYIYRERPGRWACYGSLEDLQRRAFATAKLAGLVVRAKVFGSVDLRQWDLLFASPPYEPPRPSLAIGYWGRDSVVCGAPTPTPLELAAAFWSSLDEGEKRELVGYIVEYIDLLLSSINVDEAYSRLVADGRYRAFADAVVHRVGNRKRAVVPP</sequence>
<proteinExistence type="predicted"/>
<dbReference type="EMBL" id="CP002590">
    <property type="protein sequence ID" value="AEA12815.1"/>
    <property type="molecule type" value="Genomic_DNA"/>
</dbReference>
<dbReference type="eggNOG" id="arCOG05654">
    <property type="taxonomic scope" value="Archaea"/>
</dbReference>
<dbReference type="GeneID" id="10360866"/>
<evidence type="ECO:0000313" key="2">
    <source>
        <dbReference type="Proteomes" id="UP000008138"/>
    </source>
</evidence>